<dbReference type="GO" id="GO:0006906">
    <property type="term" value="P:vesicle fusion"/>
    <property type="evidence" value="ECO:0007669"/>
    <property type="project" value="TreeGrafter"/>
</dbReference>
<evidence type="ECO:0000256" key="2">
    <source>
        <dbReference type="SAM" id="Phobius"/>
    </source>
</evidence>
<protein>
    <submittedName>
        <fullName evidence="4">t-SNARE</fullName>
    </submittedName>
</protein>
<gene>
    <name evidence="4" type="ORF">CONCODRAFT_78997</name>
</gene>
<dbReference type="SMART" id="SM00397">
    <property type="entry name" value="t_SNARE"/>
    <property type="match status" value="1"/>
</dbReference>
<dbReference type="GO" id="GO:0000149">
    <property type="term" value="F:SNARE binding"/>
    <property type="evidence" value="ECO:0007669"/>
    <property type="project" value="TreeGrafter"/>
</dbReference>
<dbReference type="PANTHER" id="PTHR19957:SF38">
    <property type="entry name" value="LD27581P"/>
    <property type="match status" value="1"/>
</dbReference>
<dbReference type="EMBL" id="KQ964512">
    <property type="protein sequence ID" value="KXN70142.1"/>
    <property type="molecule type" value="Genomic_DNA"/>
</dbReference>
<dbReference type="PROSITE" id="PS50192">
    <property type="entry name" value="T_SNARE"/>
    <property type="match status" value="1"/>
</dbReference>
<dbReference type="OMA" id="LMTYTKQ"/>
<dbReference type="AlphaFoldDB" id="A0A137P548"/>
<dbReference type="InterPro" id="IPR006011">
    <property type="entry name" value="Syntaxin_N"/>
</dbReference>
<evidence type="ECO:0000313" key="5">
    <source>
        <dbReference type="Proteomes" id="UP000070444"/>
    </source>
</evidence>
<dbReference type="InterPro" id="IPR045242">
    <property type="entry name" value="Syntaxin"/>
</dbReference>
<evidence type="ECO:0000313" key="4">
    <source>
        <dbReference type="EMBL" id="KXN70142.1"/>
    </source>
</evidence>
<keyword evidence="5" id="KW-1185">Reference proteome</keyword>
<feature type="transmembrane region" description="Helical" evidence="2">
    <location>
        <begin position="255"/>
        <end position="274"/>
    </location>
</feature>
<evidence type="ECO:0000259" key="3">
    <source>
        <dbReference type="PROSITE" id="PS50192"/>
    </source>
</evidence>
<evidence type="ECO:0000256" key="1">
    <source>
        <dbReference type="ARBA" id="ARBA00009063"/>
    </source>
</evidence>
<dbReference type="Pfam" id="PF14523">
    <property type="entry name" value="Syntaxin_2"/>
    <property type="match status" value="1"/>
</dbReference>
<comment type="similarity">
    <text evidence="1">Belongs to the syntaxin family.</text>
</comment>
<keyword evidence="2" id="KW-1133">Transmembrane helix</keyword>
<dbReference type="GO" id="GO:0031201">
    <property type="term" value="C:SNARE complex"/>
    <property type="evidence" value="ECO:0007669"/>
    <property type="project" value="TreeGrafter"/>
</dbReference>
<dbReference type="GO" id="GO:0005484">
    <property type="term" value="F:SNAP receptor activity"/>
    <property type="evidence" value="ECO:0007669"/>
    <property type="project" value="InterPro"/>
</dbReference>
<dbReference type="PANTHER" id="PTHR19957">
    <property type="entry name" value="SYNTAXIN"/>
    <property type="match status" value="1"/>
</dbReference>
<dbReference type="GO" id="GO:0048278">
    <property type="term" value="P:vesicle docking"/>
    <property type="evidence" value="ECO:0007669"/>
    <property type="project" value="TreeGrafter"/>
</dbReference>
<keyword evidence="2" id="KW-0812">Transmembrane</keyword>
<dbReference type="GO" id="GO:0006886">
    <property type="term" value="P:intracellular protein transport"/>
    <property type="evidence" value="ECO:0007669"/>
    <property type="project" value="InterPro"/>
</dbReference>
<keyword evidence="2" id="KW-0472">Membrane</keyword>
<reference evidence="4 5" key="1">
    <citation type="journal article" date="2015" name="Genome Biol. Evol.">
        <title>Phylogenomic analyses indicate that early fungi evolved digesting cell walls of algal ancestors of land plants.</title>
        <authorList>
            <person name="Chang Y."/>
            <person name="Wang S."/>
            <person name="Sekimoto S."/>
            <person name="Aerts A.L."/>
            <person name="Choi C."/>
            <person name="Clum A."/>
            <person name="LaButti K.M."/>
            <person name="Lindquist E.A."/>
            <person name="Yee Ngan C."/>
            <person name="Ohm R.A."/>
            <person name="Salamov A.A."/>
            <person name="Grigoriev I.V."/>
            <person name="Spatafora J.W."/>
            <person name="Berbee M.L."/>
        </authorList>
    </citation>
    <scope>NUCLEOTIDE SEQUENCE [LARGE SCALE GENOMIC DNA]</scope>
    <source>
        <strain evidence="4 5">NRRL 28638</strain>
    </source>
</reference>
<dbReference type="Proteomes" id="UP000070444">
    <property type="component" value="Unassembled WGS sequence"/>
</dbReference>
<dbReference type="SUPFAM" id="SSF47661">
    <property type="entry name" value="t-snare proteins"/>
    <property type="match status" value="1"/>
</dbReference>
<dbReference type="FunFam" id="1.20.5.110:FF:000059">
    <property type="entry name" value="Related to syntaxin 12"/>
    <property type="match status" value="1"/>
</dbReference>
<dbReference type="InterPro" id="IPR000727">
    <property type="entry name" value="T_SNARE_dom"/>
</dbReference>
<proteinExistence type="inferred from homology"/>
<dbReference type="Pfam" id="PF05739">
    <property type="entry name" value="SNARE"/>
    <property type="match status" value="1"/>
</dbReference>
<dbReference type="Gene3D" id="1.20.5.110">
    <property type="match status" value="1"/>
</dbReference>
<dbReference type="OrthoDB" id="364348at2759"/>
<dbReference type="STRING" id="796925.A0A137P548"/>
<organism evidence="4 5">
    <name type="scientific">Conidiobolus coronatus (strain ATCC 28846 / CBS 209.66 / NRRL 28638)</name>
    <name type="common">Delacroixia coronata</name>
    <dbReference type="NCBI Taxonomy" id="796925"/>
    <lineage>
        <taxon>Eukaryota</taxon>
        <taxon>Fungi</taxon>
        <taxon>Fungi incertae sedis</taxon>
        <taxon>Zoopagomycota</taxon>
        <taxon>Entomophthoromycotina</taxon>
        <taxon>Entomophthoromycetes</taxon>
        <taxon>Entomophthorales</taxon>
        <taxon>Ancylistaceae</taxon>
        <taxon>Conidiobolus</taxon>
    </lineage>
</organism>
<dbReference type="GO" id="GO:0006896">
    <property type="term" value="P:Golgi to vacuole transport"/>
    <property type="evidence" value="ECO:0007669"/>
    <property type="project" value="TreeGrafter"/>
</dbReference>
<dbReference type="Gene3D" id="1.20.58.70">
    <property type="match status" value="1"/>
</dbReference>
<feature type="domain" description="T-SNARE coiled-coil homology" evidence="3">
    <location>
        <begin position="182"/>
        <end position="244"/>
    </location>
</feature>
<dbReference type="CDD" id="cd15840">
    <property type="entry name" value="SNARE_Qa"/>
    <property type="match status" value="1"/>
</dbReference>
<dbReference type="InterPro" id="IPR010989">
    <property type="entry name" value="SNARE"/>
</dbReference>
<accession>A0A137P548</accession>
<dbReference type="PROSITE" id="PS00914">
    <property type="entry name" value="SYNTAXIN"/>
    <property type="match status" value="1"/>
</dbReference>
<name>A0A137P548_CONC2</name>
<sequence>MSFNDLEQGFGTNNNFGSDMAALDESQILPKEITKLIYRITTNVNTMQRLVTHFGTLKDNQNVRKQLHDLTERTRLVVKETTHQIKMLTIETDNLSPNQLRQRKLDQQKLSKDFSKALEQFQHVQRVSAEKSREVVDILHRHQTQDLENSEIQEDWDTSTVWVEGDKRGQLERLDDDIQFNESMIHEREREIREIESGITELNEIFRDLGTFVNEQQHLLDNVETNVSNIATNTNSATSELRQANDYQKRAKNSLCFIFIILAVIVVVFVLVLFG</sequence>
<dbReference type="GO" id="GO:0012505">
    <property type="term" value="C:endomembrane system"/>
    <property type="evidence" value="ECO:0007669"/>
    <property type="project" value="TreeGrafter"/>
</dbReference>
<dbReference type="InterPro" id="IPR006012">
    <property type="entry name" value="Syntaxin/epimorphin_CS"/>
</dbReference>